<keyword evidence="1" id="KW-0732">Signal</keyword>
<dbReference type="EMBL" id="JAWHTF010000005">
    <property type="protein sequence ID" value="MDU8886430.1"/>
    <property type="molecule type" value="Genomic_DNA"/>
</dbReference>
<evidence type="ECO:0000313" key="4">
    <source>
        <dbReference type="Proteomes" id="UP001268651"/>
    </source>
</evidence>
<evidence type="ECO:0000259" key="2">
    <source>
        <dbReference type="SMART" id="SM00867"/>
    </source>
</evidence>
<organism evidence="3 4">
    <name type="scientific">Gilvirhabdus luticola</name>
    <dbReference type="NCBI Taxonomy" id="3079858"/>
    <lineage>
        <taxon>Bacteria</taxon>
        <taxon>Pseudomonadati</taxon>
        <taxon>Bacteroidota</taxon>
        <taxon>Flavobacteriia</taxon>
        <taxon>Flavobacteriales</taxon>
        <taxon>Flavobacteriaceae</taxon>
        <taxon>Gilvirhabdus</taxon>
    </lineage>
</organism>
<keyword evidence="4" id="KW-1185">Reference proteome</keyword>
<comment type="caution">
    <text evidence="3">The sequence shown here is derived from an EMBL/GenBank/DDBJ whole genome shotgun (WGS) entry which is preliminary data.</text>
</comment>
<dbReference type="Pfam" id="PF04264">
    <property type="entry name" value="YceI"/>
    <property type="match status" value="1"/>
</dbReference>
<dbReference type="SMART" id="SM00867">
    <property type="entry name" value="YceI"/>
    <property type="match status" value="1"/>
</dbReference>
<feature type="signal peptide" evidence="1">
    <location>
        <begin position="1"/>
        <end position="17"/>
    </location>
</feature>
<dbReference type="SUPFAM" id="SSF101874">
    <property type="entry name" value="YceI-like"/>
    <property type="match status" value="1"/>
</dbReference>
<evidence type="ECO:0000256" key="1">
    <source>
        <dbReference type="SAM" id="SignalP"/>
    </source>
</evidence>
<dbReference type="RefSeq" id="WP_316662467.1">
    <property type="nucleotide sequence ID" value="NZ_JAWHTF010000005.1"/>
</dbReference>
<evidence type="ECO:0000313" key="3">
    <source>
        <dbReference type="EMBL" id="MDU8886430.1"/>
    </source>
</evidence>
<dbReference type="InterPro" id="IPR007372">
    <property type="entry name" value="Lipid/polyisoprenoid-bd_YceI"/>
</dbReference>
<dbReference type="Gene3D" id="2.40.128.110">
    <property type="entry name" value="Lipid/polyisoprenoid-binding, YceI-like"/>
    <property type="match status" value="1"/>
</dbReference>
<protein>
    <submittedName>
        <fullName evidence="3">YceI family protein</fullName>
    </submittedName>
</protein>
<sequence>MKNIFYFILLFSLTSFAQNKYITRSGIIGFEASVPAFEEVKAKSNAATAIINTDNGEFAALVLVKSFRFKNALMEEHFNENYAESSQFPKASFKGNISGLDIHSDISSYNISGELTFHGVTKALEDIPLTITKADGKIIITGEFISKASDYDIEIPKIVSNKIAQDVAVSFEFNLEKQ</sequence>
<proteinExistence type="predicted"/>
<gene>
    <name evidence="3" type="ORF">RXV94_09685</name>
</gene>
<feature type="chain" id="PRO_5045686053" evidence="1">
    <location>
        <begin position="18"/>
        <end position="178"/>
    </location>
</feature>
<reference evidence="3 4" key="1">
    <citation type="submission" date="2023-10" db="EMBL/GenBank/DDBJ databases">
        <title>Marimonas sp. nov. isolated from tidal mud flat.</title>
        <authorList>
            <person name="Jaincy N.J."/>
            <person name="Srinivasan S."/>
            <person name="Lee S.-S."/>
        </authorList>
    </citation>
    <scope>NUCLEOTIDE SEQUENCE [LARGE SCALE GENOMIC DNA]</scope>
    <source>
        <strain evidence="3 4">MJ-SS3</strain>
    </source>
</reference>
<name>A0ABU3U7R6_9FLAO</name>
<feature type="domain" description="Lipid/polyisoprenoid-binding YceI-like" evidence="2">
    <location>
        <begin position="20"/>
        <end position="176"/>
    </location>
</feature>
<accession>A0ABU3U7R6</accession>
<dbReference type="InterPro" id="IPR036761">
    <property type="entry name" value="TTHA0802/YceI-like_sf"/>
</dbReference>
<dbReference type="Proteomes" id="UP001268651">
    <property type="component" value="Unassembled WGS sequence"/>
</dbReference>